<dbReference type="PANTHER" id="PTHR12832:SF11">
    <property type="entry name" value="LD23868P"/>
    <property type="match status" value="1"/>
</dbReference>
<dbReference type="PANTHER" id="PTHR12832">
    <property type="entry name" value="TESTIS-SPECIFIC PROTEIN PBS13 T-COMPLEX 11"/>
    <property type="match status" value="1"/>
</dbReference>
<feature type="compositionally biased region" description="Low complexity" evidence="2">
    <location>
        <begin position="242"/>
        <end position="262"/>
    </location>
</feature>
<dbReference type="GO" id="GO:0007165">
    <property type="term" value="P:signal transduction"/>
    <property type="evidence" value="ECO:0007669"/>
    <property type="project" value="TreeGrafter"/>
</dbReference>
<dbReference type="InterPro" id="IPR008862">
    <property type="entry name" value="Tcp11"/>
</dbReference>
<name>F2UAY0_SALR5</name>
<feature type="compositionally biased region" description="Basic residues" evidence="2">
    <location>
        <begin position="50"/>
        <end position="63"/>
    </location>
</feature>
<dbReference type="OMA" id="FHAWKTH"/>
<protein>
    <submittedName>
        <fullName evidence="3">Uncharacterized protein</fullName>
    </submittedName>
</protein>
<feature type="region of interest" description="Disordered" evidence="2">
    <location>
        <begin position="50"/>
        <end position="82"/>
    </location>
</feature>
<sequence length="1023" mass="113841">MRKDEKTKAMSRAWSVDAPELTVSTRKPHNVAERFARKPEPLTMPALAVKTRRAERRRQHRLRDRQQRAKRTDTKGRVESHKRLLKQEQAQRASALAMLLDSAAQRRQQLLDQKRAKCAMHLDKAQAVRKQQETAQEQWRAHCAHRLLQKAKTARRLTTSKDLAATRIQQWFRVQTLVQACKRLQTQAILQEEQGSEAPSFETVTREIQDEQVLSDVEHILHVLALPKAKKAAAAAAAAAAATASKTTTTTTVSATPTETAADQAKEASSKKPTVAETTSTPPQSRKRSASKAGRGADTDADSAATRQKKALRWRVRIVLSAFLITHHREAVLMTRDDAMERHLFDCASTLVATFRRWLQHVVDAGHRARKYAHIADSELTRAIRHHVRAFQAWQSKDLDSLAQSLVDHYKELLSLKSAVGRHKRSRSEWHPHIDDQLTMIETRMESLGAQEKLHECLAAKETHIQRQEERRRAAARAKATVIGTRDSADTTPKPTSPEHAAHRERIEQTTTASSAAASMATSGAGSSAGSRSTSTSSSEHDGNGDGRSSDQDSSTGAMKQDSEDEDKHHERPSTPPSPSTTRKPAAPASESGSEGSDAEDADAAMAKQLAASWDLDFLHNVCVDPTFRLTSDRELRFYHEEYPAHPPAHVTIPSAAATTTAATTTTGAHANGPQGDMAYLRRRIDFISRKALMDQLQQELEADGSPDVTRWVPILRDLVDRLCAATLPRQQRLRDTIREQMDAENTAAALRDRFMTADDVKAFVLKYIKMLAAPSRDERVAQLEASGSTAEFLFNAFALLEAMQLDLANYILETYRPLILKYGAQLERDRIQSLVFSGALTFDNTEKWLAAAVSEAGVCASEPYVAATTNTLESTAEAAQKMTFSEHFFVATERLLFSKECDDAFPETLVADQPLITTARQELSAIAHTCALYTLISHKVHRIKHNQDIAKEFRELMLGAFMTEGWTNGLDDSSHRRMCTFAISAINKHLQPKLTQEEEARIRDEPFGAGAPVRPPHQARAR</sequence>
<dbReference type="eggNOG" id="KOG1981">
    <property type="taxonomic scope" value="Eukaryota"/>
</dbReference>
<dbReference type="EMBL" id="GL832967">
    <property type="protein sequence ID" value="EGD73993.1"/>
    <property type="molecule type" value="Genomic_DNA"/>
</dbReference>
<comment type="similarity">
    <text evidence="1">Belongs to the TCP11 family.</text>
</comment>
<evidence type="ECO:0000256" key="1">
    <source>
        <dbReference type="ARBA" id="ARBA00010954"/>
    </source>
</evidence>
<accession>F2UAY0</accession>
<feature type="region of interest" description="Disordered" evidence="2">
    <location>
        <begin position="465"/>
        <end position="604"/>
    </location>
</feature>
<dbReference type="Pfam" id="PF05794">
    <property type="entry name" value="Tcp11"/>
    <property type="match status" value="1"/>
</dbReference>
<keyword evidence="4" id="KW-1185">Reference proteome</keyword>
<gene>
    <name evidence="3" type="ORF">PTSG_05689</name>
</gene>
<dbReference type="STRING" id="946362.F2UAY0"/>
<dbReference type="Proteomes" id="UP000007799">
    <property type="component" value="Unassembled WGS sequence"/>
</dbReference>
<organism evidence="4">
    <name type="scientific">Salpingoeca rosetta (strain ATCC 50818 / BSB-021)</name>
    <dbReference type="NCBI Taxonomy" id="946362"/>
    <lineage>
        <taxon>Eukaryota</taxon>
        <taxon>Choanoflagellata</taxon>
        <taxon>Craspedida</taxon>
        <taxon>Salpingoecidae</taxon>
        <taxon>Salpingoeca</taxon>
    </lineage>
</organism>
<reference evidence="3" key="1">
    <citation type="submission" date="2009-08" db="EMBL/GenBank/DDBJ databases">
        <title>Annotation of Salpingoeca rosetta.</title>
        <authorList>
            <consortium name="The Broad Institute Genome Sequencing Platform"/>
            <person name="Russ C."/>
            <person name="Cuomo C."/>
            <person name="Burger G."/>
            <person name="Gray M.W."/>
            <person name="Holland P.W.H."/>
            <person name="King N."/>
            <person name="Lang F.B.F."/>
            <person name="Roger A.J."/>
            <person name="Ruiz-Trillo I."/>
            <person name="Young S.K."/>
            <person name="Zeng Q."/>
            <person name="Gargeya S."/>
            <person name="Alvarado L."/>
            <person name="Berlin A."/>
            <person name="Chapman S.B."/>
            <person name="Chen Z."/>
            <person name="Freedman E."/>
            <person name="Gellesch M."/>
            <person name="Goldberg J."/>
            <person name="Griggs A."/>
            <person name="Gujja S."/>
            <person name="Heilman E."/>
            <person name="Heiman D."/>
            <person name="Howarth C."/>
            <person name="Mehta T."/>
            <person name="Neiman D."/>
            <person name="Pearson M."/>
            <person name="Roberts A."/>
            <person name="Saif S."/>
            <person name="Shea T."/>
            <person name="Shenoy N."/>
            <person name="Sisk P."/>
            <person name="Stolte C."/>
            <person name="Sykes S."/>
            <person name="White J."/>
            <person name="Yandava C."/>
            <person name="Haas B."/>
            <person name="Nusbaum C."/>
            <person name="Birren B."/>
        </authorList>
    </citation>
    <scope>NUCLEOTIDE SEQUENCE [LARGE SCALE GENOMIC DNA]</scope>
    <source>
        <strain evidence="3">ATCC 50818</strain>
    </source>
</reference>
<feature type="compositionally biased region" description="Low complexity" evidence="2">
    <location>
        <begin position="510"/>
        <end position="538"/>
    </location>
</feature>
<dbReference type="KEGG" id="sre:PTSG_05689"/>
<dbReference type="RefSeq" id="XP_004993556.1">
    <property type="nucleotide sequence ID" value="XM_004993499.1"/>
</dbReference>
<feature type="region of interest" description="Disordered" evidence="2">
    <location>
        <begin position="1000"/>
        <end position="1023"/>
    </location>
</feature>
<feature type="compositionally biased region" description="Basic and acidic residues" evidence="2">
    <location>
        <begin position="539"/>
        <end position="551"/>
    </location>
</feature>
<feature type="region of interest" description="Disordered" evidence="2">
    <location>
        <begin position="242"/>
        <end position="306"/>
    </location>
</feature>
<dbReference type="AlphaFoldDB" id="F2UAY0"/>
<dbReference type="GeneID" id="16074133"/>
<evidence type="ECO:0000313" key="4">
    <source>
        <dbReference type="Proteomes" id="UP000007799"/>
    </source>
</evidence>
<dbReference type="OrthoDB" id="276323at2759"/>
<feature type="compositionally biased region" description="Basic and acidic residues" evidence="2">
    <location>
        <begin position="64"/>
        <end position="82"/>
    </location>
</feature>
<evidence type="ECO:0000256" key="2">
    <source>
        <dbReference type="SAM" id="MobiDB-lite"/>
    </source>
</evidence>
<proteinExistence type="inferred from homology"/>
<dbReference type="InParanoid" id="F2UAY0"/>
<evidence type="ECO:0000313" key="3">
    <source>
        <dbReference type="EMBL" id="EGD73993.1"/>
    </source>
</evidence>
<feature type="compositionally biased region" description="Low complexity" evidence="2">
    <location>
        <begin position="580"/>
        <end position="596"/>
    </location>
</feature>